<dbReference type="Pfam" id="PF18267">
    <property type="entry name" value="Rubredoxin_C"/>
    <property type="match status" value="1"/>
</dbReference>
<dbReference type="SUPFAM" id="SSF51905">
    <property type="entry name" value="FAD/NAD(P)-binding domain"/>
    <property type="match status" value="2"/>
</dbReference>
<dbReference type="InterPro" id="IPR017121">
    <property type="entry name" value="Nitrite_Rdtase_lsu"/>
</dbReference>
<dbReference type="InterPro" id="IPR045854">
    <property type="entry name" value="NO2/SO3_Rdtase_4Fe4S_sf"/>
</dbReference>
<feature type="domain" description="Nitrite/sulphite reductase 4Fe-4S" evidence="17">
    <location>
        <begin position="631"/>
        <end position="757"/>
    </location>
</feature>
<evidence type="ECO:0000256" key="12">
    <source>
        <dbReference type="ARBA" id="ARBA00023004"/>
    </source>
</evidence>
<dbReference type="Pfam" id="PF03460">
    <property type="entry name" value="NIR_SIR_ferr"/>
    <property type="match status" value="1"/>
</dbReference>
<evidence type="ECO:0000256" key="13">
    <source>
        <dbReference type="ARBA" id="ARBA00023014"/>
    </source>
</evidence>
<dbReference type="Gene3D" id="1.10.10.1100">
    <property type="entry name" value="BFD-like [2Fe-2S]-binding domain"/>
    <property type="match status" value="1"/>
</dbReference>
<sequence length="784" mass="87620">MRKQKLVLIGNGMAGLRCIENILKEDNSLYEITIFGSEPHGNYNRIMLSSVLQGNTLLNDITLNHPEWYEKNNIQLFTGETVIEIDKKNKTIKSDKNREVAYDKLILATGSNPFILPLPGANKEGVISFRTIEDCHKMMDTAKQYKKAVVIGGGLLGLEAARGLLNLGMKVDVVHLSDSLMDRQLDKTAAKMLQLELEEQGMNFLLKKETDEILGANRVDSIRFKDGSIVETDLVVMSVGVKPNVSLAKSSGIETNRGIIVDDHLKTNSPDIYAVGECAEHNGMVYGLVKPLYDQGEILAQHLCKKSTGGYKGSVLSTKLKISGVDVFSVGQFTTDENTKSICFHDEVTSIYKKICFRDDKAVGAVLFGDTKESTKLLDVIGKKKFVPDQEKTNLLKSTDISESFVATLPKKEFICTCNSVSKGTIIDTVLENNLSQSEEVKAHTKASSSCGGCKPAVCELLDYIKSDHFNETSERKSFCSCTTLTEDEVVSEIQTQNLTTINEITYSLNWGTEHGCTTCRPALNYYLGMIDPEYEQNQESLYVNERMNAIEQKDGSYSIIPQLYGGMVQTDQLRKIANVADKFGLSSLALTSDQRIHIKGISKDDLSLVWSELDMQLHSATVNTVQSINTSNGNYLCDCDKQPASDMVTGLEKTTEFIRTPYRIRIAVSACTHNGARLTTKDIAAIKMSRGWEIYIGGSIGRNVRSGELFYVAKTKEKALQLIIGFIQYYRESANYLEQPWQWIDRVSLVHIREVLFDREILQYLINRLETDQAQRKRLLVKN</sequence>
<evidence type="ECO:0000259" key="21">
    <source>
        <dbReference type="Pfam" id="PF18267"/>
    </source>
</evidence>
<gene>
    <name evidence="22" type="primary">nirB</name>
    <name evidence="22" type="ORF">QQS35_17730</name>
</gene>
<keyword evidence="13" id="KW-0411">Iron-sulfur</keyword>
<dbReference type="InterPro" id="IPR023753">
    <property type="entry name" value="FAD/NAD-binding_dom"/>
</dbReference>
<dbReference type="PANTHER" id="PTHR43809">
    <property type="entry name" value="NITRITE REDUCTASE (NADH) LARGE SUBUNIT"/>
    <property type="match status" value="1"/>
</dbReference>
<evidence type="ECO:0000256" key="15">
    <source>
        <dbReference type="ARBA" id="ARBA00034078"/>
    </source>
</evidence>
<organism evidence="22 23">
    <name type="scientific">Aquibacillus rhizosphaerae</name>
    <dbReference type="NCBI Taxonomy" id="3051431"/>
    <lineage>
        <taxon>Bacteria</taxon>
        <taxon>Bacillati</taxon>
        <taxon>Bacillota</taxon>
        <taxon>Bacilli</taxon>
        <taxon>Bacillales</taxon>
        <taxon>Bacillaceae</taxon>
        <taxon>Aquibacillus</taxon>
    </lineage>
</organism>
<dbReference type="NCBIfam" id="TIGR02374">
    <property type="entry name" value="nitri_red_nirB"/>
    <property type="match status" value="1"/>
</dbReference>
<name>A0ABT7L8T7_9BACI</name>
<dbReference type="RefSeq" id="WP_285933566.1">
    <property type="nucleotide sequence ID" value="NZ_JASTZU010000058.1"/>
</dbReference>
<dbReference type="Pfam" id="PF04324">
    <property type="entry name" value="Fer2_BFD"/>
    <property type="match status" value="2"/>
</dbReference>
<evidence type="ECO:0000313" key="23">
    <source>
        <dbReference type="Proteomes" id="UP001235343"/>
    </source>
</evidence>
<dbReference type="PIRSF" id="PIRSF037149">
    <property type="entry name" value="NirB"/>
    <property type="match status" value="1"/>
</dbReference>
<keyword evidence="6" id="KW-0349">Heme</keyword>
<dbReference type="PANTHER" id="PTHR43809:SF1">
    <property type="entry name" value="NITRITE REDUCTASE (NADH) LARGE SUBUNIT"/>
    <property type="match status" value="1"/>
</dbReference>
<feature type="domain" description="BFD-like [2Fe-2S]-binding" evidence="19">
    <location>
        <begin position="415"/>
        <end position="463"/>
    </location>
</feature>
<evidence type="ECO:0000256" key="3">
    <source>
        <dbReference type="ARBA" id="ARBA00001974"/>
    </source>
</evidence>
<dbReference type="PRINTS" id="PR00411">
    <property type="entry name" value="PNDRDTASEI"/>
</dbReference>
<keyword evidence="8" id="KW-0001">2Fe-2S</keyword>
<dbReference type="InterPro" id="IPR041575">
    <property type="entry name" value="Rubredoxin_C"/>
</dbReference>
<dbReference type="Gene3D" id="3.30.413.10">
    <property type="entry name" value="Sulfite Reductase Hemoprotein, domain 1"/>
    <property type="match status" value="1"/>
</dbReference>
<evidence type="ECO:0000256" key="2">
    <source>
        <dbReference type="ARBA" id="ARBA00001966"/>
    </source>
</evidence>
<keyword evidence="11" id="KW-0560">Oxidoreductase</keyword>
<dbReference type="Proteomes" id="UP001235343">
    <property type="component" value="Unassembled WGS sequence"/>
</dbReference>
<dbReference type="Gene3D" id="3.50.50.60">
    <property type="entry name" value="FAD/NAD(P)-binding domain"/>
    <property type="match status" value="2"/>
</dbReference>
<evidence type="ECO:0000256" key="9">
    <source>
        <dbReference type="ARBA" id="ARBA00022723"/>
    </source>
</evidence>
<proteinExistence type="inferred from homology"/>
<dbReference type="InterPro" id="IPR006067">
    <property type="entry name" value="NO2/SO3_Rdtase_4Fe4S_dom"/>
</dbReference>
<comment type="cofactor">
    <cofactor evidence="3 16">
        <name>FAD</name>
        <dbReference type="ChEBI" id="CHEBI:57692"/>
    </cofactor>
</comment>
<evidence type="ECO:0000259" key="17">
    <source>
        <dbReference type="Pfam" id="PF01077"/>
    </source>
</evidence>
<dbReference type="Pfam" id="PF07992">
    <property type="entry name" value="Pyr_redox_2"/>
    <property type="match status" value="1"/>
</dbReference>
<evidence type="ECO:0000256" key="10">
    <source>
        <dbReference type="ARBA" id="ARBA00022827"/>
    </source>
</evidence>
<dbReference type="InterPro" id="IPR016156">
    <property type="entry name" value="FAD/NAD-linked_Rdtase_dimer_sf"/>
</dbReference>
<dbReference type="SUPFAM" id="SSF56014">
    <property type="entry name" value="Nitrite and sulphite reductase 4Fe-4S domain-like"/>
    <property type="match status" value="1"/>
</dbReference>
<evidence type="ECO:0000256" key="16">
    <source>
        <dbReference type="PIRNR" id="PIRNR037149"/>
    </source>
</evidence>
<dbReference type="EMBL" id="JASTZU010000058">
    <property type="protein sequence ID" value="MDL4842282.1"/>
    <property type="molecule type" value="Genomic_DNA"/>
</dbReference>
<dbReference type="CDD" id="cd19944">
    <property type="entry name" value="NirB_Fer2_BFD-like_2"/>
    <property type="match status" value="1"/>
</dbReference>
<keyword evidence="9" id="KW-0479">Metal-binding</keyword>
<dbReference type="PRINTS" id="PR00368">
    <property type="entry name" value="FADPNR"/>
</dbReference>
<comment type="cofactor">
    <cofactor evidence="2">
        <name>[4Fe-4S] cluster</name>
        <dbReference type="ChEBI" id="CHEBI:49883"/>
    </cofactor>
</comment>
<dbReference type="Gene3D" id="3.30.390.30">
    <property type="match status" value="1"/>
</dbReference>
<feature type="domain" description="FAD/NAD(P)-binding" evidence="20">
    <location>
        <begin position="5"/>
        <end position="281"/>
    </location>
</feature>
<dbReference type="InterPro" id="IPR041854">
    <property type="entry name" value="BFD-like_2Fe2S-bd_dom_sf"/>
</dbReference>
<dbReference type="InterPro" id="IPR052034">
    <property type="entry name" value="NasD-like"/>
</dbReference>
<comment type="similarity">
    <text evidence="5">Belongs to the nitrite and sulfite reductase 4Fe-4S domain family.</text>
</comment>
<keyword evidence="12" id="KW-0408">Iron</keyword>
<comment type="cofactor">
    <cofactor evidence="15">
        <name>[2Fe-2S] cluster</name>
        <dbReference type="ChEBI" id="CHEBI:190135"/>
    </cofactor>
</comment>
<comment type="pathway">
    <text evidence="4">Nitrogen metabolism; nitrate reduction (assimilation).</text>
</comment>
<evidence type="ECO:0000259" key="20">
    <source>
        <dbReference type="Pfam" id="PF07992"/>
    </source>
</evidence>
<evidence type="ECO:0000256" key="8">
    <source>
        <dbReference type="ARBA" id="ARBA00022714"/>
    </source>
</evidence>
<keyword evidence="7 16" id="KW-0285">Flavoprotein</keyword>
<keyword evidence="10 16" id="KW-0274">FAD</keyword>
<dbReference type="InterPro" id="IPR007419">
    <property type="entry name" value="BFD-like_2Fe2S-bd_dom"/>
</dbReference>
<evidence type="ECO:0000256" key="7">
    <source>
        <dbReference type="ARBA" id="ARBA00022630"/>
    </source>
</evidence>
<dbReference type="InterPro" id="IPR036136">
    <property type="entry name" value="Nit/Sulf_reduc_fer-like_dom_sf"/>
</dbReference>
<protein>
    <submittedName>
        <fullName evidence="22">Nitrite reductase large subunit NirB</fullName>
    </submittedName>
</protein>
<evidence type="ECO:0000313" key="22">
    <source>
        <dbReference type="EMBL" id="MDL4842282.1"/>
    </source>
</evidence>
<dbReference type="Gene3D" id="3.90.480.10">
    <property type="entry name" value="Sulfite Reductase Hemoprotein,Domain 2"/>
    <property type="match status" value="1"/>
</dbReference>
<comment type="cofactor">
    <cofactor evidence="1">
        <name>siroheme</name>
        <dbReference type="ChEBI" id="CHEBI:60052"/>
    </cofactor>
</comment>
<dbReference type="InterPro" id="IPR005117">
    <property type="entry name" value="NiRdtase/SiRdtase_haem-b_fer"/>
</dbReference>
<accession>A0ABT7L8T7</accession>
<evidence type="ECO:0000256" key="6">
    <source>
        <dbReference type="ARBA" id="ARBA00022617"/>
    </source>
</evidence>
<dbReference type="InterPro" id="IPR036188">
    <property type="entry name" value="FAD/NAD-bd_sf"/>
</dbReference>
<dbReference type="Pfam" id="PF01077">
    <property type="entry name" value="NIR_SIR"/>
    <property type="match status" value="1"/>
</dbReference>
<evidence type="ECO:0000256" key="4">
    <source>
        <dbReference type="ARBA" id="ARBA00005096"/>
    </source>
</evidence>
<reference evidence="22 23" key="1">
    <citation type="submission" date="2023-06" db="EMBL/GenBank/DDBJ databases">
        <title>Aquibacillus rhizosphaerae LR5S19.</title>
        <authorList>
            <person name="Sun J.-Q."/>
        </authorList>
    </citation>
    <scope>NUCLEOTIDE SEQUENCE [LARGE SCALE GENOMIC DNA]</scope>
    <source>
        <strain evidence="22 23">LR5S19</strain>
    </source>
</reference>
<comment type="caution">
    <text evidence="22">The sequence shown here is derived from an EMBL/GenBank/DDBJ whole genome shotgun (WGS) entry which is preliminary data.</text>
</comment>
<keyword evidence="23" id="KW-1185">Reference proteome</keyword>
<evidence type="ECO:0000259" key="18">
    <source>
        <dbReference type="Pfam" id="PF03460"/>
    </source>
</evidence>
<feature type="domain" description="NADH-rubredoxin oxidoreductase C-terminal" evidence="21">
    <location>
        <begin position="317"/>
        <end position="384"/>
    </location>
</feature>
<evidence type="ECO:0000256" key="5">
    <source>
        <dbReference type="ARBA" id="ARBA00010429"/>
    </source>
</evidence>
<evidence type="ECO:0000256" key="14">
    <source>
        <dbReference type="ARBA" id="ARBA00023063"/>
    </source>
</evidence>
<dbReference type="InterPro" id="IPR012744">
    <property type="entry name" value="Nitri_red_NirB"/>
</dbReference>
<evidence type="ECO:0000256" key="11">
    <source>
        <dbReference type="ARBA" id="ARBA00023002"/>
    </source>
</evidence>
<feature type="domain" description="BFD-like [2Fe-2S]-binding" evidence="19">
    <location>
        <begin position="480"/>
        <end position="528"/>
    </location>
</feature>
<keyword evidence="14 16" id="KW-0534">Nitrate assimilation</keyword>
<evidence type="ECO:0000259" key="19">
    <source>
        <dbReference type="Pfam" id="PF04324"/>
    </source>
</evidence>
<dbReference type="SUPFAM" id="SSF55124">
    <property type="entry name" value="Nitrite/Sulfite reductase N-terminal domain-like"/>
    <property type="match status" value="1"/>
</dbReference>
<feature type="domain" description="Nitrite/Sulfite reductase ferredoxin-like" evidence="18">
    <location>
        <begin position="551"/>
        <end position="615"/>
    </location>
</feature>
<evidence type="ECO:0000256" key="1">
    <source>
        <dbReference type="ARBA" id="ARBA00001929"/>
    </source>
</evidence>